<dbReference type="EMBL" id="SSTI01000001">
    <property type="protein sequence ID" value="THG41954.1"/>
    <property type="molecule type" value="Genomic_DNA"/>
</dbReference>
<organism evidence="2 3">
    <name type="scientific">Sphingomonas olei</name>
    <dbReference type="NCBI Taxonomy" id="1886787"/>
    <lineage>
        <taxon>Bacteria</taxon>
        <taxon>Pseudomonadati</taxon>
        <taxon>Pseudomonadota</taxon>
        <taxon>Alphaproteobacteria</taxon>
        <taxon>Sphingomonadales</taxon>
        <taxon>Sphingomonadaceae</taxon>
        <taxon>Sphingomonas</taxon>
    </lineage>
</organism>
<dbReference type="InterPro" id="IPR024311">
    <property type="entry name" value="Lipocalin-like"/>
</dbReference>
<comment type="caution">
    <text evidence="2">The sequence shown here is derived from an EMBL/GenBank/DDBJ whole genome shotgun (WGS) entry which is preliminary data.</text>
</comment>
<protein>
    <submittedName>
        <fullName evidence="2">Lipocalin-like domain-containing protein</fullName>
    </submittedName>
</protein>
<keyword evidence="3" id="KW-1185">Reference proteome</keyword>
<feature type="domain" description="Lipocalin-like" evidence="1">
    <location>
        <begin position="11"/>
        <end position="136"/>
    </location>
</feature>
<proteinExistence type="predicted"/>
<dbReference type="Proteomes" id="UP000308038">
    <property type="component" value="Unassembled WGS sequence"/>
</dbReference>
<dbReference type="Pfam" id="PF13924">
    <property type="entry name" value="Lipocalin_5"/>
    <property type="match status" value="1"/>
</dbReference>
<gene>
    <name evidence="2" type="ORF">E5988_00285</name>
</gene>
<evidence type="ECO:0000313" key="3">
    <source>
        <dbReference type="Proteomes" id="UP000308038"/>
    </source>
</evidence>
<evidence type="ECO:0000259" key="1">
    <source>
        <dbReference type="Pfam" id="PF13924"/>
    </source>
</evidence>
<accession>A0ABY2QL19</accession>
<reference evidence="2 3" key="1">
    <citation type="submission" date="2019-04" db="EMBL/GenBank/DDBJ databases">
        <title>Microbes associate with the intestines of laboratory mice.</title>
        <authorList>
            <person name="Navarre W."/>
            <person name="Wong E."/>
            <person name="Huang K.C."/>
            <person name="Tropini C."/>
            <person name="Ng K."/>
            <person name="Yu B."/>
        </authorList>
    </citation>
    <scope>NUCLEOTIDE SEQUENCE [LARGE SCALE GENOMIC DNA]</scope>
    <source>
        <strain evidence="2 3">NM83_B4-11</strain>
    </source>
</reference>
<name>A0ABY2QL19_9SPHN</name>
<sequence>MHKDLMIDLLGTWTLLSCVSQRGSEERRTFGDPPAGQLQYTADGRMSAFLMDPAWAAAGDPKADSFTQFFSYAGTWRRDGDRVTHDILFASQPTRVGTSFVRLIVPLGEDRIELVTEPEVSKSGQTYVTRLTWQRVAAAG</sequence>
<evidence type="ECO:0000313" key="2">
    <source>
        <dbReference type="EMBL" id="THG41954.1"/>
    </source>
</evidence>